<keyword evidence="1" id="KW-1133">Transmembrane helix</keyword>
<keyword evidence="1" id="KW-0472">Membrane</keyword>
<keyword evidence="1" id="KW-0812">Transmembrane</keyword>
<gene>
    <name evidence="2" type="ORF">BCV30_03905</name>
</gene>
<proteinExistence type="predicted"/>
<reference evidence="3" key="1">
    <citation type="submission" date="2016-07" db="EMBL/GenBank/DDBJ databases">
        <title>Nontailed viruses are major unrecognized killers of bacteria in the ocean.</title>
        <authorList>
            <person name="Kauffman K."/>
            <person name="Hussain F."/>
            <person name="Yang J."/>
            <person name="Arevalo P."/>
            <person name="Brown J."/>
            <person name="Cutler M."/>
            <person name="Kelly L."/>
            <person name="Polz M.F."/>
        </authorList>
    </citation>
    <scope>NUCLEOTIDE SEQUENCE [LARGE SCALE GENOMIC DNA]</scope>
    <source>
        <strain evidence="3">10N.286.55.C1</strain>
    </source>
</reference>
<dbReference type="InterPro" id="IPR012902">
    <property type="entry name" value="N_methyl_site"/>
</dbReference>
<organism evidence="2 3">
    <name type="scientific">Vibrio lentus</name>
    <dbReference type="NCBI Taxonomy" id="136468"/>
    <lineage>
        <taxon>Bacteria</taxon>
        <taxon>Pseudomonadati</taxon>
        <taxon>Pseudomonadota</taxon>
        <taxon>Gammaproteobacteria</taxon>
        <taxon>Vibrionales</taxon>
        <taxon>Vibrionaceae</taxon>
        <taxon>Vibrio</taxon>
    </lineage>
</organism>
<dbReference type="Proteomes" id="UP000235778">
    <property type="component" value="Unassembled WGS sequence"/>
</dbReference>
<dbReference type="AlphaFoldDB" id="A0A1B9PZW8"/>
<accession>A0A1B9PZW8</accession>
<evidence type="ECO:0000256" key="1">
    <source>
        <dbReference type="SAM" id="Phobius"/>
    </source>
</evidence>
<protein>
    <submittedName>
        <fullName evidence="2">Type IV prepilin, MshO</fullName>
    </submittedName>
</protein>
<comment type="caution">
    <text evidence="2">The sequence shown here is derived from an EMBL/GenBank/DDBJ whole genome shotgun (WGS) entry which is preliminary data.</text>
</comment>
<dbReference type="Pfam" id="PF07963">
    <property type="entry name" value="N_methyl"/>
    <property type="match status" value="1"/>
</dbReference>
<dbReference type="EMBL" id="MCSI01000047">
    <property type="protein sequence ID" value="PME70743.1"/>
    <property type="molecule type" value="Genomic_DNA"/>
</dbReference>
<dbReference type="PROSITE" id="PS00409">
    <property type="entry name" value="PROKAR_NTER_METHYL"/>
    <property type="match status" value="1"/>
</dbReference>
<feature type="transmembrane region" description="Helical" evidence="1">
    <location>
        <begin position="6"/>
        <end position="29"/>
    </location>
</feature>
<dbReference type="NCBIfam" id="TIGR02532">
    <property type="entry name" value="IV_pilin_GFxxxE"/>
    <property type="match status" value="1"/>
</dbReference>
<evidence type="ECO:0000313" key="2">
    <source>
        <dbReference type="EMBL" id="PME70743.1"/>
    </source>
</evidence>
<name>A0A1B9PZW8_9VIBR</name>
<sequence>MKPRGFTLIEMIVTIVVVAVIGLAITSFVEYGMKGYVDTIDRQKVQAKGQFVVEKMSREISHAVPNSFTEDQAFLPSPAFARKCLSFYPIKYSGFYHFDELGNKLDFIVGQDTPSLAVGDYLIVNPSSFNDLSVNSNKRIDVSGAVQNTNSFSVTALSLVSESIAKRHYIYENNNHVSFCLVNNTIEGQGVIERNGVRVADSINYAQSSFRYEEPSLQRGGVIHIDLVLEQNNEISVYQQDVQVLNAP</sequence>
<dbReference type="RefSeq" id="WP_017105380.1">
    <property type="nucleotide sequence ID" value="NZ_MAKA01000263.1"/>
</dbReference>
<evidence type="ECO:0000313" key="3">
    <source>
        <dbReference type="Proteomes" id="UP000235778"/>
    </source>
</evidence>